<dbReference type="AlphaFoldDB" id="A0A940DGC6"/>
<reference evidence="1" key="2">
    <citation type="journal article" date="2021" name="PeerJ">
        <title>Extensive microbial diversity within the chicken gut microbiome revealed by metagenomics and culture.</title>
        <authorList>
            <person name="Gilroy R."/>
            <person name="Ravi A."/>
            <person name="Getino M."/>
            <person name="Pursley I."/>
            <person name="Horton D.L."/>
            <person name="Alikhan N.F."/>
            <person name="Baker D."/>
            <person name="Gharbi K."/>
            <person name="Hall N."/>
            <person name="Watson M."/>
            <person name="Adriaenssens E.M."/>
            <person name="Foster-Nyarko E."/>
            <person name="Jarju S."/>
            <person name="Secka A."/>
            <person name="Antonio M."/>
            <person name="Oren A."/>
            <person name="Chaudhuri R.R."/>
            <person name="La Ragione R."/>
            <person name="Hildebrand F."/>
            <person name="Pallen M.J."/>
        </authorList>
    </citation>
    <scope>NUCLEOTIDE SEQUENCE</scope>
    <source>
        <strain evidence="1">517</strain>
    </source>
</reference>
<dbReference type="Proteomes" id="UP000727857">
    <property type="component" value="Unassembled WGS sequence"/>
</dbReference>
<name>A0A940DGC6_9FIRM</name>
<evidence type="ECO:0000313" key="2">
    <source>
        <dbReference type="Proteomes" id="UP000727857"/>
    </source>
</evidence>
<proteinExistence type="predicted"/>
<protein>
    <submittedName>
        <fullName evidence="1">DUF3795 domain-containing protein</fullName>
    </submittedName>
</protein>
<comment type="caution">
    <text evidence="1">The sequence shown here is derived from an EMBL/GenBank/DDBJ whole genome shotgun (WGS) entry which is preliminary data.</text>
</comment>
<reference evidence="1" key="1">
    <citation type="submission" date="2020-10" db="EMBL/GenBank/DDBJ databases">
        <authorList>
            <person name="Gilroy R."/>
        </authorList>
    </citation>
    <scope>NUCLEOTIDE SEQUENCE</scope>
    <source>
        <strain evidence="1">517</strain>
    </source>
</reference>
<evidence type="ECO:0000313" key="1">
    <source>
        <dbReference type="EMBL" id="MBO8424275.1"/>
    </source>
</evidence>
<dbReference type="EMBL" id="JADINF010000115">
    <property type="protein sequence ID" value="MBO8424275.1"/>
    <property type="molecule type" value="Genomic_DNA"/>
</dbReference>
<sequence length="125" mass="14118">MEDECGLARCGIPCFLCPDKEKCGGCYSPGCTGQVWCSNRKCSENKEISGCYECDEVCREGVFERVKHKAFREFAKRYGKEKLVECLKRNDECGIHFACHGGYLGGYDGFDDVEKLVEFILTGKR</sequence>
<accession>A0A940DGC6</accession>
<organism evidence="1 2">
    <name type="scientific">Candidatus Stercoripulliclostridium pullicola</name>
    <dbReference type="NCBI Taxonomy" id="2840953"/>
    <lineage>
        <taxon>Bacteria</taxon>
        <taxon>Bacillati</taxon>
        <taxon>Bacillota</taxon>
        <taxon>Clostridia</taxon>
        <taxon>Eubacteriales</taxon>
        <taxon>Candidatus Stercoripulliclostridium</taxon>
    </lineage>
</organism>
<gene>
    <name evidence="1" type="ORF">IAB16_04595</name>
</gene>